<dbReference type="NCBIfam" id="NF001591">
    <property type="entry name" value="PRK00393.1"/>
    <property type="match status" value="1"/>
</dbReference>
<dbReference type="SUPFAM" id="SSF142695">
    <property type="entry name" value="RibA-like"/>
    <property type="match status" value="1"/>
</dbReference>
<protein>
    <recommendedName>
        <fullName evidence="9">GTP cyclohydrolase-2</fullName>
        <ecNumber evidence="9">3.5.4.25</ecNumber>
    </recommendedName>
    <alternativeName>
        <fullName evidence="9">GTP cyclohydrolase II</fullName>
    </alternativeName>
</protein>
<evidence type="ECO:0000256" key="9">
    <source>
        <dbReference type="HAMAP-Rule" id="MF_00179"/>
    </source>
</evidence>
<keyword evidence="4 9" id="KW-0547">Nucleotide-binding</keyword>
<reference evidence="11" key="1">
    <citation type="journal article" date="2014" name="Genome Biol. Evol.">
        <title>Pangenome evidence for extensive interdomain horizontal transfer affecting lineage core and shell genes in uncultured planktonic thaumarchaeota and euryarchaeota.</title>
        <authorList>
            <person name="Deschamps P."/>
            <person name="Zivanovic Y."/>
            <person name="Moreira D."/>
            <person name="Rodriguez-Valera F."/>
            <person name="Lopez-Garcia P."/>
        </authorList>
    </citation>
    <scope>NUCLEOTIDE SEQUENCE</scope>
</reference>
<feature type="binding site" evidence="9">
    <location>
        <position position="81"/>
    </location>
    <ligand>
        <name>GTP</name>
        <dbReference type="ChEBI" id="CHEBI:37565"/>
    </ligand>
</feature>
<keyword evidence="3 9" id="KW-0479">Metal-binding</keyword>
<keyword evidence="7 9" id="KW-0342">GTP-binding</keyword>
<gene>
    <name evidence="11" type="primary">RIB1</name>
    <name evidence="9 11" type="synonym">ribA</name>
</gene>
<feature type="binding site" evidence="9">
    <location>
        <position position="76"/>
    </location>
    <ligand>
        <name>Zn(2+)</name>
        <dbReference type="ChEBI" id="CHEBI:29105"/>
        <note>catalytic</note>
    </ligand>
</feature>
<dbReference type="AlphaFoldDB" id="A0A075GXZ0"/>
<dbReference type="GO" id="GO:0008270">
    <property type="term" value="F:zinc ion binding"/>
    <property type="evidence" value="ECO:0007669"/>
    <property type="project" value="UniProtKB-UniRule"/>
</dbReference>
<dbReference type="Gene3D" id="3.40.50.10990">
    <property type="entry name" value="GTP cyclohydrolase II"/>
    <property type="match status" value="1"/>
</dbReference>
<feature type="binding site" evidence="9">
    <location>
        <begin position="60"/>
        <end position="64"/>
    </location>
    <ligand>
        <name>GTP</name>
        <dbReference type="ChEBI" id="CHEBI:37565"/>
    </ligand>
</feature>
<dbReference type="EC" id="3.5.4.25" evidence="9"/>
<evidence type="ECO:0000256" key="2">
    <source>
        <dbReference type="ARBA" id="ARBA00022619"/>
    </source>
</evidence>
<feature type="active site" description="Proton acceptor" evidence="9">
    <location>
        <position position="137"/>
    </location>
</feature>
<dbReference type="GO" id="GO:0005525">
    <property type="term" value="F:GTP binding"/>
    <property type="evidence" value="ECO:0007669"/>
    <property type="project" value="UniProtKB-KW"/>
</dbReference>
<feature type="active site" description="Nucleophile" evidence="9">
    <location>
        <position position="139"/>
    </location>
</feature>
<dbReference type="GO" id="GO:0005829">
    <property type="term" value="C:cytosol"/>
    <property type="evidence" value="ECO:0007669"/>
    <property type="project" value="TreeGrafter"/>
</dbReference>
<dbReference type="FunFam" id="3.40.50.10990:FF:000002">
    <property type="entry name" value="GTP cyclohydrolase-2"/>
    <property type="match status" value="1"/>
</dbReference>
<feature type="binding site" evidence="9">
    <location>
        <position position="65"/>
    </location>
    <ligand>
        <name>Zn(2+)</name>
        <dbReference type="ChEBI" id="CHEBI:29105"/>
        <note>catalytic</note>
    </ligand>
</feature>
<comment type="catalytic activity">
    <reaction evidence="8 9">
        <text>GTP + 4 H2O = 2,5-diamino-6-hydroxy-4-(5-phosphoribosylamino)-pyrimidine + formate + 2 phosphate + 3 H(+)</text>
        <dbReference type="Rhea" id="RHEA:23704"/>
        <dbReference type="ChEBI" id="CHEBI:15377"/>
        <dbReference type="ChEBI" id="CHEBI:15378"/>
        <dbReference type="ChEBI" id="CHEBI:15740"/>
        <dbReference type="ChEBI" id="CHEBI:37565"/>
        <dbReference type="ChEBI" id="CHEBI:43474"/>
        <dbReference type="ChEBI" id="CHEBI:58614"/>
        <dbReference type="EC" id="3.5.4.25"/>
    </reaction>
</comment>
<comment type="pathway">
    <text evidence="1 9">Cofactor biosynthesis; riboflavin biosynthesis; 5-amino-6-(D-ribitylamino)uracil from GTP: step 1/4.</text>
</comment>
<dbReference type="CDD" id="cd00641">
    <property type="entry name" value="GTP_cyclohydro2"/>
    <property type="match status" value="1"/>
</dbReference>
<evidence type="ECO:0000256" key="4">
    <source>
        <dbReference type="ARBA" id="ARBA00022741"/>
    </source>
</evidence>
<keyword evidence="6 9" id="KW-0862">Zinc</keyword>
<dbReference type="GO" id="GO:0003935">
    <property type="term" value="F:GTP cyclohydrolase II activity"/>
    <property type="evidence" value="ECO:0007669"/>
    <property type="project" value="UniProtKB-UniRule"/>
</dbReference>
<organism evidence="11">
    <name type="scientific">uncultured marine group II/III euryarchaeote KM3_31_G10</name>
    <dbReference type="NCBI Taxonomy" id="1456433"/>
    <lineage>
        <taxon>Archaea</taxon>
        <taxon>Methanobacteriati</taxon>
        <taxon>Methanobacteriota</taxon>
        <taxon>environmental samples</taxon>
    </lineage>
</organism>
<feature type="binding site" evidence="9">
    <location>
        <position position="125"/>
    </location>
    <ligand>
        <name>GTP</name>
        <dbReference type="ChEBI" id="CHEBI:37565"/>
    </ligand>
</feature>
<accession>A0A075GXZ0</accession>
<evidence type="ECO:0000256" key="7">
    <source>
        <dbReference type="ARBA" id="ARBA00023134"/>
    </source>
</evidence>
<evidence type="ECO:0000256" key="3">
    <source>
        <dbReference type="ARBA" id="ARBA00022723"/>
    </source>
</evidence>
<dbReference type="InterPro" id="IPR036144">
    <property type="entry name" value="RibA-like_sf"/>
</dbReference>
<evidence type="ECO:0000256" key="6">
    <source>
        <dbReference type="ARBA" id="ARBA00022833"/>
    </source>
</evidence>
<keyword evidence="2 9" id="KW-0686">Riboflavin biosynthesis</keyword>
<comment type="similarity">
    <text evidence="9">Belongs to the GTP cyclohydrolase II family.</text>
</comment>
<comment type="cofactor">
    <cofactor evidence="9">
        <name>Zn(2+)</name>
        <dbReference type="ChEBI" id="CHEBI:29105"/>
    </cofactor>
    <text evidence="9">Binds 1 zinc ion per subunit.</text>
</comment>
<proteinExistence type="inferred from homology"/>
<dbReference type="PANTHER" id="PTHR21327:SF18">
    <property type="entry name" value="3,4-DIHYDROXY-2-BUTANONE 4-PHOSPHATE SYNTHASE"/>
    <property type="match status" value="1"/>
</dbReference>
<evidence type="ECO:0000256" key="1">
    <source>
        <dbReference type="ARBA" id="ARBA00004853"/>
    </source>
</evidence>
<dbReference type="EMBL" id="KF900839">
    <property type="protein sequence ID" value="AIF08694.1"/>
    <property type="molecule type" value="Genomic_DNA"/>
</dbReference>
<feature type="domain" description="GTP cyclohydrolase II" evidence="10">
    <location>
        <begin position="19"/>
        <end position="181"/>
    </location>
</feature>
<dbReference type="HAMAP" id="MF_00179">
    <property type="entry name" value="RibA"/>
    <property type="match status" value="1"/>
</dbReference>
<dbReference type="InterPro" id="IPR000926">
    <property type="entry name" value="RibA"/>
</dbReference>
<dbReference type="UniPathway" id="UPA00275">
    <property type="reaction ID" value="UER00400"/>
</dbReference>
<sequence>MSTHGKQVKICEAEDIPSDARLPTSHGEFRIRVFHEQSTGFDHVGLTLGDMFGPDPVLVRIHSECLTGDALGSTRCDCGAQLDTALKQIQESGWGCLVYLRQEGRGIGLHEKIKAYHLQDKGADTMEANLMLGHPADARDYRIAAEILKTVGISSVCLLTNNPDKVQQMRDLGINVVERMPLVVGVGEENVDYLTTKVERMGHTIDPDSLNGN</sequence>
<comment type="function">
    <text evidence="9">Catalyzes the conversion of GTP to 2,5-diamino-6-ribosylamino-4(3H)-pyrimidinone 5'-phosphate (DARP), formate and pyrophosphate.</text>
</comment>
<dbReference type="PANTHER" id="PTHR21327">
    <property type="entry name" value="GTP CYCLOHYDROLASE II-RELATED"/>
    <property type="match status" value="1"/>
</dbReference>
<name>A0A075GXZ0_9EURY</name>
<feature type="binding site" evidence="9">
    <location>
        <position position="160"/>
    </location>
    <ligand>
        <name>GTP</name>
        <dbReference type="ChEBI" id="CHEBI:37565"/>
    </ligand>
</feature>
<feature type="binding site" evidence="9">
    <location>
        <begin position="103"/>
        <end position="105"/>
    </location>
    <ligand>
        <name>GTP</name>
        <dbReference type="ChEBI" id="CHEBI:37565"/>
    </ligand>
</feature>
<dbReference type="InterPro" id="IPR032677">
    <property type="entry name" value="GTP_cyclohydro_II"/>
</dbReference>
<evidence type="ECO:0000313" key="11">
    <source>
        <dbReference type="EMBL" id="AIF08694.1"/>
    </source>
</evidence>
<feature type="binding site" evidence="9">
    <location>
        <position position="165"/>
    </location>
    <ligand>
        <name>GTP</name>
        <dbReference type="ChEBI" id="CHEBI:37565"/>
    </ligand>
</feature>
<dbReference type="NCBIfam" id="TIGR00505">
    <property type="entry name" value="ribA"/>
    <property type="match status" value="1"/>
</dbReference>
<dbReference type="GO" id="GO:0009231">
    <property type="term" value="P:riboflavin biosynthetic process"/>
    <property type="evidence" value="ECO:0007669"/>
    <property type="project" value="UniProtKB-UniRule"/>
</dbReference>
<feature type="binding site" evidence="9">
    <location>
        <position position="78"/>
    </location>
    <ligand>
        <name>Zn(2+)</name>
        <dbReference type="ChEBI" id="CHEBI:29105"/>
        <note>catalytic</note>
    </ligand>
</feature>
<keyword evidence="5 9" id="KW-0378">Hydrolase</keyword>
<evidence type="ECO:0000256" key="5">
    <source>
        <dbReference type="ARBA" id="ARBA00022801"/>
    </source>
</evidence>
<evidence type="ECO:0000256" key="8">
    <source>
        <dbReference type="ARBA" id="ARBA00049295"/>
    </source>
</evidence>
<dbReference type="Pfam" id="PF00925">
    <property type="entry name" value="GTP_cyclohydro2"/>
    <property type="match status" value="1"/>
</dbReference>
<evidence type="ECO:0000259" key="10">
    <source>
        <dbReference type="Pfam" id="PF00925"/>
    </source>
</evidence>